<proteinExistence type="inferred from homology"/>
<sequence length="297" mass="30389">MASWETAQLLRGPHDGLGAVVTVTAGVGGTDAADWAAMLVRMYTRWADARGCPVRLVEWADGDEAGCKSATLEIGVAPAGGGGGGGGGGDGADGDGGGGGGGGATAVGGDAVYGYLAVERGTHRLVRISPFNAQGKRQTSFAGVDVMPLLDEAGAGEVAVPDEDVEMTTMRAGGAGGQNVNKVETAVRLVHKPTGIAVRAAKERTQRGNKALAMRILKAKLLVIATEQRVAELAAIRGDAVDAAWGTQIRNYVLAPYKLVKDTRTGAESADVERVLGGGIDAFIYAALRHREREGAL</sequence>
<keyword evidence="5" id="KW-1185">Reference proteome</keyword>
<evidence type="ECO:0000256" key="2">
    <source>
        <dbReference type="SAM" id="MobiDB-lite"/>
    </source>
</evidence>
<dbReference type="Pfam" id="PF00472">
    <property type="entry name" value="RF-1"/>
    <property type="match status" value="1"/>
</dbReference>
<dbReference type="OrthoDB" id="2019491at2759"/>
<evidence type="ECO:0000259" key="3">
    <source>
        <dbReference type="PROSITE" id="PS00745"/>
    </source>
</evidence>
<protein>
    <recommendedName>
        <fullName evidence="3">Prokaryotic-type class I peptide chain release factors domain-containing protein</fullName>
    </recommendedName>
</protein>
<dbReference type="GO" id="GO:0005737">
    <property type="term" value="C:cytoplasm"/>
    <property type="evidence" value="ECO:0007669"/>
    <property type="project" value="UniProtKB-ARBA"/>
</dbReference>
<evidence type="ECO:0000256" key="1">
    <source>
        <dbReference type="ARBA" id="ARBA00010835"/>
    </source>
</evidence>
<feature type="domain" description="Prokaryotic-type class I peptide chain release factors" evidence="3">
    <location>
        <begin position="171"/>
        <end position="187"/>
    </location>
</feature>
<dbReference type="AlphaFoldDB" id="A0A1X6P2R3"/>
<dbReference type="InterPro" id="IPR000352">
    <property type="entry name" value="Pep_chain_release_fac_I"/>
</dbReference>
<organism evidence="4 5">
    <name type="scientific">Porphyra umbilicalis</name>
    <name type="common">Purple laver</name>
    <name type="synonym">Red alga</name>
    <dbReference type="NCBI Taxonomy" id="2786"/>
    <lineage>
        <taxon>Eukaryota</taxon>
        <taxon>Rhodophyta</taxon>
        <taxon>Bangiophyceae</taxon>
        <taxon>Bangiales</taxon>
        <taxon>Bangiaceae</taxon>
        <taxon>Porphyra</taxon>
    </lineage>
</organism>
<comment type="similarity">
    <text evidence="1">Belongs to the prokaryotic/mitochondrial release factor family.</text>
</comment>
<dbReference type="SUPFAM" id="SSF75620">
    <property type="entry name" value="Release factor"/>
    <property type="match status" value="1"/>
</dbReference>
<dbReference type="PANTHER" id="PTHR43116">
    <property type="entry name" value="PEPTIDE CHAIN RELEASE FACTOR 2"/>
    <property type="match status" value="1"/>
</dbReference>
<feature type="region of interest" description="Disordered" evidence="2">
    <location>
        <begin position="82"/>
        <end position="101"/>
    </location>
</feature>
<reference evidence="4 5" key="1">
    <citation type="submission" date="2017-03" db="EMBL/GenBank/DDBJ databases">
        <title>WGS assembly of Porphyra umbilicalis.</title>
        <authorList>
            <person name="Brawley S.H."/>
            <person name="Blouin N.A."/>
            <person name="Ficko-Blean E."/>
            <person name="Wheeler G.L."/>
            <person name="Lohr M."/>
            <person name="Goodson H.V."/>
            <person name="Jenkins J.W."/>
            <person name="Blaby-Haas C.E."/>
            <person name="Helliwell K.E."/>
            <person name="Chan C."/>
            <person name="Marriage T."/>
            <person name="Bhattacharya D."/>
            <person name="Klein A.S."/>
            <person name="Badis Y."/>
            <person name="Brodie J."/>
            <person name="Cao Y."/>
            <person name="Collen J."/>
            <person name="Dittami S.M."/>
            <person name="Gachon C.M."/>
            <person name="Green B.R."/>
            <person name="Karpowicz S."/>
            <person name="Kim J.W."/>
            <person name="Kudahl U."/>
            <person name="Lin S."/>
            <person name="Michel G."/>
            <person name="Mittag M."/>
            <person name="Olson B.J."/>
            <person name="Pangilinan J."/>
            <person name="Peng Y."/>
            <person name="Qiu H."/>
            <person name="Shu S."/>
            <person name="Singer J.T."/>
            <person name="Smith A.G."/>
            <person name="Sprecher B.N."/>
            <person name="Wagner V."/>
            <person name="Wang W."/>
            <person name="Wang Z.-Y."/>
            <person name="Yan J."/>
            <person name="Yarish C."/>
            <person name="Zoeuner-Riek S."/>
            <person name="Zhuang Y."/>
            <person name="Zou Y."/>
            <person name="Lindquist E.A."/>
            <person name="Grimwood J."/>
            <person name="Barry K."/>
            <person name="Rokhsar D.S."/>
            <person name="Schmutz J."/>
            <person name="Stiller J.W."/>
            <person name="Grossman A.R."/>
            <person name="Prochnik S.E."/>
        </authorList>
    </citation>
    <scope>NUCLEOTIDE SEQUENCE [LARGE SCALE GENOMIC DNA]</scope>
    <source>
        <strain evidence="4">4086291</strain>
    </source>
</reference>
<dbReference type="PANTHER" id="PTHR43116:SF3">
    <property type="entry name" value="CLASS I PEPTIDE CHAIN RELEASE FACTOR"/>
    <property type="match status" value="1"/>
</dbReference>
<dbReference type="GO" id="GO:0003747">
    <property type="term" value="F:translation release factor activity"/>
    <property type="evidence" value="ECO:0007669"/>
    <property type="project" value="InterPro"/>
</dbReference>
<dbReference type="InterPro" id="IPR045853">
    <property type="entry name" value="Pep_chain_release_fac_I_sf"/>
</dbReference>
<gene>
    <name evidence="4" type="ORF">BU14_0255s0004</name>
</gene>
<dbReference type="EMBL" id="KV918918">
    <property type="protein sequence ID" value="OSX75097.1"/>
    <property type="molecule type" value="Genomic_DNA"/>
</dbReference>
<dbReference type="Proteomes" id="UP000218209">
    <property type="component" value="Unassembled WGS sequence"/>
</dbReference>
<dbReference type="Pfam" id="PF03462">
    <property type="entry name" value="PCRF"/>
    <property type="match status" value="2"/>
</dbReference>
<accession>A0A1X6P2R3</accession>
<dbReference type="SMART" id="SM00937">
    <property type="entry name" value="PCRF"/>
    <property type="match status" value="1"/>
</dbReference>
<dbReference type="Gene3D" id="3.30.70.1660">
    <property type="match status" value="2"/>
</dbReference>
<dbReference type="Gene3D" id="3.30.160.20">
    <property type="match status" value="1"/>
</dbReference>
<evidence type="ECO:0000313" key="5">
    <source>
        <dbReference type="Proteomes" id="UP000218209"/>
    </source>
</evidence>
<dbReference type="InterPro" id="IPR005139">
    <property type="entry name" value="PCRF"/>
</dbReference>
<dbReference type="PROSITE" id="PS00745">
    <property type="entry name" value="RF_PROK_I"/>
    <property type="match status" value="1"/>
</dbReference>
<evidence type="ECO:0000313" key="4">
    <source>
        <dbReference type="EMBL" id="OSX75097.1"/>
    </source>
</evidence>
<name>A0A1X6P2R3_PORUM</name>